<protein>
    <submittedName>
        <fullName evidence="1">Uncharacterized protein</fullName>
    </submittedName>
</protein>
<sequence>MSKALRQWKGATLLRTTSKSIPIVSGKRAANGATWDAPREEGLCKRCGSADRYRDELLIAAKTGSRASFLRMQWHLRDIPLPPIQLGSLIKESDLNKGRGSHLKAFTVSDIAALNGELTCEELNPEEWNVYRKGGSSVGTKQMVMRNAPLDFSSRYQEEFGRGKGFQ</sequence>
<evidence type="ECO:0000313" key="2">
    <source>
        <dbReference type="Proteomes" id="UP000886998"/>
    </source>
</evidence>
<dbReference type="EMBL" id="BMAV01018396">
    <property type="protein sequence ID" value="GFY70726.1"/>
    <property type="molecule type" value="Genomic_DNA"/>
</dbReference>
<organism evidence="1 2">
    <name type="scientific">Trichonephila inaurata madagascariensis</name>
    <dbReference type="NCBI Taxonomy" id="2747483"/>
    <lineage>
        <taxon>Eukaryota</taxon>
        <taxon>Metazoa</taxon>
        <taxon>Ecdysozoa</taxon>
        <taxon>Arthropoda</taxon>
        <taxon>Chelicerata</taxon>
        <taxon>Arachnida</taxon>
        <taxon>Araneae</taxon>
        <taxon>Araneomorphae</taxon>
        <taxon>Entelegynae</taxon>
        <taxon>Araneoidea</taxon>
        <taxon>Nephilidae</taxon>
        <taxon>Trichonephila</taxon>
        <taxon>Trichonephila inaurata</taxon>
    </lineage>
</organism>
<comment type="caution">
    <text evidence="1">The sequence shown here is derived from an EMBL/GenBank/DDBJ whole genome shotgun (WGS) entry which is preliminary data.</text>
</comment>
<dbReference type="Proteomes" id="UP000886998">
    <property type="component" value="Unassembled WGS sequence"/>
</dbReference>
<gene>
    <name evidence="1" type="ORF">TNIN_27551</name>
</gene>
<name>A0A8X6YGS4_9ARAC</name>
<keyword evidence="2" id="KW-1185">Reference proteome</keyword>
<reference evidence="1" key="1">
    <citation type="submission" date="2020-08" db="EMBL/GenBank/DDBJ databases">
        <title>Multicomponent nature underlies the extraordinary mechanical properties of spider dragline silk.</title>
        <authorList>
            <person name="Kono N."/>
            <person name="Nakamura H."/>
            <person name="Mori M."/>
            <person name="Yoshida Y."/>
            <person name="Ohtoshi R."/>
            <person name="Malay A.D."/>
            <person name="Moran D.A.P."/>
            <person name="Tomita M."/>
            <person name="Numata K."/>
            <person name="Arakawa K."/>
        </authorList>
    </citation>
    <scope>NUCLEOTIDE SEQUENCE</scope>
</reference>
<accession>A0A8X6YGS4</accession>
<dbReference type="AlphaFoldDB" id="A0A8X6YGS4"/>
<evidence type="ECO:0000313" key="1">
    <source>
        <dbReference type="EMBL" id="GFY70726.1"/>
    </source>
</evidence>
<proteinExistence type="predicted"/>